<name>A0ACB7PHX6_9PEZI</name>
<evidence type="ECO:0000313" key="2">
    <source>
        <dbReference type="Proteomes" id="UP000724584"/>
    </source>
</evidence>
<keyword evidence="2" id="KW-1185">Reference proteome</keyword>
<dbReference type="EMBL" id="JAGIZQ010000003">
    <property type="protein sequence ID" value="KAH6636636.1"/>
    <property type="molecule type" value="Genomic_DNA"/>
</dbReference>
<accession>A0ACB7PHX6</accession>
<gene>
    <name evidence="1" type="ORF">F5144DRAFT_645975</name>
</gene>
<organism evidence="1 2">
    <name type="scientific">Chaetomium tenue</name>
    <dbReference type="NCBI Taxonomy" id="1854479"/>
    <lineage>
        <taxon>Eukaryota</taxon>
        <taxon>Fungi</taxon>
        <taxon>Dikarya</taxon>
        <taxon>Ascomycota</taxon>
        <taxon>Pezizomycotina</taxon>
        <taxon>Sordariomycetes</taxon>
        <taxon>Sordariomycetidae</taxon>
        <taxon>Sordariales</taxon>
        <taxon>Chaetomiaceae</taxon>
        <taxon>Chaetomium</taxon>
    </lineage>
</organism>
<protein>
    <submittedName>
        <fullName evidence="1">Uncharacterized protein</fullName>
    </submittedName>
</protein>
<comment type="caution">
    <text evidence="1">The sequence shown here is derived from an EMBL/GenBank/DDBJ whole genome shotgun (WGS) entry which is preliminary data.</text>
</comment>
<evidence type="ECO:0000313" key="1">
    <source>
        <dbReference type="EMBL" id="KAH6636636.1"/>
    </source>
</evidence>
<proteinExistence type="predicted"/>
<sequence>MSSLNPPKPINPPSKPHPEEEEESEEEDYMSMTFTTNPTPTTTTTTTHNRQKNQPQPPAETSLQRRQRLRREAEARAHPKSKAELAAEADARREAALAQSLFEAQPKSKGLAMMARMGFRGGALGRKAEGPALVGGEGEGGAIGGGNGGGGGGGGGRTEPIRIEIRDGREGIGLESERKRKVREAAEAAGERAKRAKADEGEYRERMRREREEARWERQLAAAQKVAERMAAEREEEEAQAEGREVVVRPLKGIPVAWRGLVRSREEAERDRRMRYDLEQGLARLPTYDDAEEDEDDKKALGKAATTYATAEDLDEEDPELEEFNALPVDERLQKAVDYLREEYRYCFWCKFAYPDEEMEGCPGLTEEDHD</sequence>
<reference evidence="1 2" key="1">
    <citation type="journal article" date="2021" name="Nat. Commun.">
        <title>Genetic determinants of endophytism in the Arabidopsis root mycobiome.</title>
        <authorList>
            <person name="Mesny F."/>
            <person name="Miyauchi S."/>
            <person name="Thiergart T."/>
            <person name="Pickel B."/>
            <person name="Atanasova L."/>
            <person name="Karlsson M."/>
            <person name="Huettel B."/>
            <person name="Barry K.W."/>
            <person name="Haridas S."/>
            <person name="Chen C."/>
            <person name="Bauer D."/>
            <person name="Andreopoulos W."/>
            <person name="Pangilinan J."/>
            <person name="LaButti K."/>
            <person name="Riley R."/>
            <person name="Lipzen A."/>
            <person name="Clum A."/>
            <person name="Drula E."/>
            <person name="Henrissat B."/>
            <person name="Kohler A."/>
            <person name="Grigoriev I.V."/>
            <person name="Martin F.M."/>
            <person name="Hacquard S."/>
        </authorList>
    </citation>
    <scope>NUCLEOTIDE SEQUENCE [LARGE SCALE GENOMIC DNA]</scope>
    <source>
        <strain evidence="1 2">MPI-SDFR-AT-0079</strain>
    </source>
</reference>
<dbReference type="Proteomes" id="UP000724584">
    <property type="component" value="Unassembled WGS sequence"/>
</dbReference>